<dbReference type="InterPro" id="IPR012336">
    <property type="entry name" value="Thioredoxin-like_fold"/>
</dbReference>
<keyword evidence="2" id="KW-0201">Cytochrome c-type biogenesis</keyword>
<keyword evidence="7" id="KW-1185">Reference proteome</keyword>
<evidence type="ECO:0000256" key="1">
    <source>
        <dbReference type="ARBA" id="ARBA00004196"/>
    </source>
</evidence>
<name>A0ABZ2ZCN4_9BACT</name>
<reference evidence="6 7" key="1">
    <citation type="submission" date="2024-03" db="EMBL/GenBank/DDBJ databases">
        <title>Chitinophaga caseinilytica sp. nov., a casein hydrolysing bacterium isolated from forest soil.</title>
        <authorList>
            <person name="Lee D.S."/>
            <person name="Han D.M."/>
            <person name="Baek J.H."/>
            <person name="Choi D.G."/>
            <person name="Jeon J.H."/>
            <person name="Jeon C.O."/>
        </authorList>
    </citation>
    <scope>NUCLEOTIDE SEQUENCE [LARGE SCALE GENOMIC DNA]</scope>
    <source>
        <strain evidence="6 7">KACC 19118</strain>
    </source>
</reference>
<dbReference type="PANTHER" id="PTHR42852:SF6">
    <property type="entry name" value="THIOL:DISULFIDE INTERCHANGE PROTEIN DSBE"/>
    <property type="match status" value="1"/>
</dbReference>
<evidence type="ECO:0000313" key="6">
    <source>
        <dbReference type="EMBL" id="WZN49072.1"/>
    </source>
</evidence>
<dbReference type="InterPro" id="IPR036249">
    <property type="entry name" value="Thioredoxin-like_sf"/>
</dbReference>
<accession>A0ABZ2ZCN4</accession>
<proteinExistence type="predicted"/>
<dbReference type="PROSITE" id="PS51352">
    <property type="entry name" value="THIOREDOXIN_2"/>
    <property type="match status" value="1"/>
</dbReference>
<evidence type="ECO:0000256" key="4">
    <source>
        <dbReference type="ARBA" id="ARBA00023284"/>
    </source>
</evidence>
<gene>
    <name evidence="6" type="ORF">WJU22_12915</name>
</gene>
<protein>
    <submittedName>
        <fullName evidence="6">TlpA disulfide reductase family protein</fullName>
    </submittedName>
</protein>
<dbReference type="InterPro" id="IPR050553">
    <property type="entry name" value="Thioredoxin_ResA/DsbE_sf"/>
</dbReference>
<comment type="subcellular location">
    <subcellularLocation>
        <location evidence="1">Cell envelope</location>
    </subcellularLocation>
</comment>
<dbReference type="PANTHER" id="PTHR42852">
    <property type="entry name" value="THIOL:DISULFIDE INTERCHANGE PROTEIN DSBE"/>
    <property type="match status" value="1"/>
</dbReference>
<dbReference type="RefSeq" id="WP_341843647.1">
    <property type="nucleotide sequence ID" value="NZ_CP149792.1"/>
</dbReference>
<dbReference type="CDD" id="cd02966">
    <property type="entry name" value="TlpA_like_family"/>
    <property type="match status" value="1"/>
</dbReference>
<evidence type="ECO:0000313" key="7">
    <source>
        <dbReference type="Proteomes" id="UP001449657"/>
    </source>
</evidence>
<sequence>MKNIIQIALGLLLPFGCLGADGFVIKGKVSGIISGYVSIVAPAVEGAAKAPGELPERVRIVDGAFIFAGSVAQPEVVELKVSTRTVRILLENTEYTVESSLQDLTGKHFKGSRLNDQYWDYMESKSPPLTYVADHADAPISAFLVHEFTRDLADVQKGYDLLSPSNKASYWGQEVAARLEQFKTTAAGKVMPDFSMTGPQNEKFSIGSMRGKVVVLDFWASWCAPCRAFIPTMREYYKAWQPKGVEFVAVSFDDSRAKWIQAIAETGMEWKQGLVDGGFGADSPVKNKLNIKSIPHVIVVGKDGKIAAWLDYSMKSKLPEILSRLAP</sequence>
<organism evidence="6 7">
    <name type="scientific">Chitinophaga caseinilytica</name>
    <dbReference type="NCBI Taxonomy" id="2267521"/>
    <lineage>
        <taxon>Bacteria</taxon>
        <taxon>Pseudomonadati</taxon>
        <taxon>Bacteroidota</taxon>
        <taxon>Chitinophagia</taxon>
        <taxon>Chitinophagales</taxon>
        <taxon>Chitinophagaceae</taxon>
        <taxon>Chitinophaga</taxon>
    </lineage>
</organism>
<dbReference type="Proteomes" id="UP001449657">
    <property type="component" value="Chromosome"/>
</dbReference>
<evidence type="ECO:0000256" key="3">
    <source>
        <dbReference type="ARBA" id="ARBA00023157"/>
    </source>
</evidence>
<dbReference type="InterPro" id="IPR013766">
    <property type="entry name" value="Thioredoxin_domain"/>
</dbReference>
<dbReference type="Pfam" id="PF13905">
    <property type="entry name" value="Thioredoxin_8"/>
    <property type="match status" value="1"/>
</dbReference>
<dbReference type="Gene3D" id="3.40.30.10">
    <property type="entry name" value="Glutaredoxin"/>
    <property type="match status" value="1"/>
</dbReference>
<dbReference type="PROSITE" id="PS00194">
    <property type="entry name" value="THIOREDOXIN_1"/>
    <property type="match status" value="1"/>
</dbReference>
<keyword evidence="4" id="KW-0676">Redox-active center</keyword>
<evidence type="ECO:0000256" key="2">
    <source>
        <dbReference type="ARBA" id="ARBA00022748"/>
    </source>
</evidence>
<dbReference type="InterPro" id="IPR017937">
    <property type="entry name" value="Thioredoxin_CS"/>
</dbReference>
<dbReference type="EMBL" id="CP150096">
    <property type="protein sequence ID" value="WZN49072.1"/>
    <property type="molecule type" value="Genomic_DNA"/>
</dbReference>
<evidence type="ECO:0000259" key="5">
    <source>
        <dbReference type="PROSITE" id="PS51352"/>
    </source>
</evidence>
<feature type="domain" description="Thioredoxin" evidence="5">
    <location>
        <begin position="185"/>
        <end position="327"/>
    </location>
</feature>
<dbReference type="SUPFAM" id="SSF52833">
    <property type="entry name" value="Thioredoxin-like"/>
    <property type="match status" value="1"/>
</dbReference>
<keyword evidence="3" id="KW-1015">Disulfide bond</keyword>